<reference evidence="1" key="2">
    <citation type="submission" date="2007-03" db="EMBL/GenBank/DDBJ databases">
        <authorList>
            <consortium name="The International Medicago Genome Annotation Group"/>
        </authorList>
    </citation>
    <scope>NUCLEOTIDE SEQUENCE</scope>
</reference>
<dbReference type="AlphaFoldDB" id="Q2HSS0"/>
<protein>
    <submittedName>
        <fullName evidence="1">Polynucleotidyl transferase, Ribonuclease H fold</fullName>
    </submittedName>
</protein>
<reference evidence="3" key="3">
    <citation type="journal article" date="2018" name="Nat. Plants">
        <title>Whole-genome landscape of Medicago truncatula symbiotic genes.</title>
        <authorList>
            <person name="Pecrix Y."/>
            <person name="Staton S.E."/>
            <person name="Sallet E."/>
            <person name="Lelandais-Briere C."/>
            <person name="Moreau S."/>
            <person name="Carrere S."/>
            <person name="Blein T."/>
            <person name="Jardinaud M.F."/>
            <person name="Latrasse D."/>
            <person name="Zouine M."/>
            <person name="Zahm M."/>
            <person name="Kreplak J."/>
            <person name="Mayjonade B."/>
            <person name="Satge C."/>
            <person name="Perez M."/>
            <person name="Cauet S."/>
            <person name="Marande W."/>
            <person name="Chantry-Darmon C."/>
            <person name="Lopez-Roques C."/>
            <person name="Bouchez O."/>
            <person name="Berard A."/>
            <person name="Debelle F."/>
            <person name="Munos S."/>
            <person name="Bendahmane A."/>
            <person name="Berges H."/>
            <person name="Niebel A."/>
            <person name="Buitink J."/>
            <person name="Frugier F."/>
            <person name="Benhamed M."/>
            <person name="Crespi M."/>
            <person name="Gouzy J."/>
            <person name="Gamas P."/>
        </authorList>
    </citation>
    <scope>NUCLEOTIDE SEQUENCE [LARGE SCALE GENOMIC DNA]</scope>
    <source>
        <strain evidence="3">cv. Jemalong A17</strain>
    </source>
</reference>
<dbReference type="Proteomes" id="UP000265566">
    <property type="component" value="Chromosome 2"/>
</dbReference>
<evidence type="ECO:0000313" key="1">
    <source>
        <dbReference type="EMBL" id="ABD32923.1"/>
    </source>
</evidence>
<dbReference type="Gramene" id="rna8527">
    <property type="protein sequence ID" value="RHN72773.1"/>
    <property type="gene ID" value="gene8527"/>
</dbReference>
<gene>
    <name evidence="1" type="ORF">MtrDRAFT_AC151000g12v2</name>
    <name evidence="2" type="ORF">MtrunA17_Chr2g0291401</name>
</gene>
<dbReference type="GO" id="GO:0016740">
    <property type="term" value="F:transferase activity"/>
    <property type="evidence" value="ECO:0007669"/>
    <property type="project" value="UniProtKB-KW"/>
</dbReference>
<name>Q2HSS0_MEDTR</name>
<dbReference type="EMBL" id="AC151000">
    <property type="protein sequence ID" value="ABD32923.1"/>
    <property type="molecule type" value="Genomic_DNA"/>
</dbReference>
<sequence length="92" mass="10111">MNCCNRRTSPIPVSNIRWCLPSTGSYKMNVDASGPSDDGKWGLVVVIRDDQGFVYVLANPTRLRCGRSDGNVEGSQICEGAIVLEHTSRIRL</sequence>
<reference evidence="1" key="1">
    <citation type="submission" date="2005-01" db="EMBL/GenBank/DDBJ databases">
        <authorList>
            <person name="Town C.D."/>
        </authorList>
    </citation>
    <scope>NUCLEOTIDE SEQUENCE</scope>
</reference>
<dbReference type="EMBL" id="PSQE01000002">
    <property type="protein sequence ID" value="RHN72773.1"/>
    <property type="molecule type" value="Genomic_DNA"/>
</dbReference>
<evidence type="ECO:0000313" key="3">
    <source>
        <dbReference type="Proteomes" id="UP000265566"/>
    </source>
</evidence>
<proteinExistence type="predicted"/>
<reference evidence="2" key="4">
    <citation type="journal article" date="2018" name="Nat. Plants">
        <title>Whole-genome landscape of Medicago truncatula symbiotic genes.</title>
        <authorList>
            <person name="Pecrix Y."/>
            <person name="Gamas P."/>
            <person name="Carrere S."/>
        </authorList>
    </citation>
    <scope>NUCLEOTIDE SEQUENCE</scope>
    <source>
        <tissue evidence="2">Leaves</tissue>
    </source>
</reference>
<evidence type="ECO:0000313" key="2">
    <source>
        <dbReference type="EMBL" id="RHN72773.1"/>
    </source>
</evidence>
<organism evidence="1">
    <name type="scientific">Medicago truncatula</name>
    <name type="common">Barrel medic</name>
    <name type="synonym">Medicago tribuloides</name>
    <dbReference type="NCBI Taxonomy" id="3880"/>
    <lineage>
        <taxon>Eukaryota</taxon>
        <taxon>Viridiplantae</taxon>
        <taxon>Streptophyta</taxon>
        <taxon>Embryophyta</taxon>
        <taxon>Tracheophyta</taxon>
        <taxon>Spermatophyta</taxon>
        <taxon>Magnoliopsida</taxon>
        <taxon>eudicotyledons</taxon>
        <taxon>Gunneridae</taxon>
        <taxon>Pentapetalae</taxon>
        <taxon>rosids</taxon>
        <taxon>fabids</taxon>
        <taxon>Fabales</taxon>
        <taxon>Fabaceae</taxon>
        <taxon>Papilionoideae</taxon>
        <taxon>50 kb inversion clade</taxon>
        <taxon>NPAAA clade</taxon>
        <taxon>Hologalegina</taxon>
        <taxon>IRL clade</taxon>
        <taxon>Trifolieae</taxon>
        <taxon>Medicago</taxon>
    </lineage>
</organism>
<keyword evidence="1" id="KW-0808">Transferase</keyword>
<accession>Q2HSS0</accession>